<evidence type="ECO:0000313" key="2">
    <source>
        <dbReference type="Proteomes" id="UP000799537"/>
    </source>
</evidence>
<dbReference type="EMBL" id="ML993605">
    <property type="protein sequence ID" value="KAF2164197.1"/>
    <property type="molecule type" value="Genomic_DNA"/>
</dbReference>
<protein>
    <submittedName>
        <fullName evidence="1">Uncharacterized protein</fullName>
    </submittedName>
</protein>
<dbReference type="RefSeq" id="XP_033665086.1">
    <property type="nucleotide sequence ID" value="XM_033807738.1"/>
</dbReference>
<dbReference type="AlphaFoldDB" id="A0A6A6CAI0"/>
<gene>
    <name evidence="1" type="ORF">M409DRAFT_25540</name>
</gene>
<evidence type="ECO:0000313" key="1">
    <source>
        <dbReference type="EMBL" id="KAF2164197.1"/>
    </source>
</evidence>
<reference evidence="1" key="1">
    <citation type="journal article" date="2020" name="Stud. Mycol.">
        <title>101 Dothideomycetes genomes: a test case for predicting lifestyles and emergence of pathogens.</title>
        <authorList>
            <person name="Haridas S."/>
            <person name="Albert R."/>
            <person name="Binder M."/>
            <person name="Bloem J."/>
            <person name="Labutti K."/>
            <person name="Salamov A."/>
            <person name="Andreopoulos B."/>
            <person name="Baker S."/>
            <person name="Barry K."/>
            <person name="Bills G."/>
            <person name="Bluhm B."/>
            <person name="Cannon C."/>
            <person name="Castanera R."/>
            <person name="Culley D."/>
            <person name="Daum C."/>
            <person name="Ezra D."/>
            <person name="Gonzalez J."/>
            <person name="Henrissat B."/>
            <person name="Kuo A."/>
            <person name="Liang C."/>
            <person name="Lipzen A."/>
            <person name="Lutzoni F."/>
            <person name="Magnuson J."/>
            <person name="Mondo S."/>
            <person name="Nolan M."/>
            <person name="Ohm R."/>
            <person name="Pangilinan J."/>
            <person name="Park H.-J."/>
            <person name="Ramirez L."/>
            <person name="Alfaro M."/>
            <person name="Sun H."/>
            <person name="Tritt A."/>
            <person name="Yoshinaga Y."/>
            <person name="Zwiers L.-H."/>
            <person name="Turgeon B."/>
            <person name="Goodwin S."/>
            <person name="Spatafora J."/>
            <person name="Crous P."/>
            <person name="Grigoriev I."/>
        </authorList>
    </citation>
    <scope>NUCLEOTIDE SEQUENCE</scope>
    <source>
        <strain evidence="1">ATCC 36951</strain>
    </source>
</reference>
<organism evidence="1 2">
    <name type="scientific">Zasmidium cellare ATCC 36951</name>
    <dbReference type="NCBI Taxonomy" id="1080233"/>
    <lineage>
        <taxon>Eukaryota</taxon>
        <taxon>Fungi</taxon>
        <taxon>Dikarya</taxon>
        <taxon>Ascomycota</taxon>
        <taxon>Pezizomycotina</taxon>
        <taxon>Dothideomycetes</taxon>
        <taxon>Dothideomycetidae</taxon>
        <taxon>Mycosphaerellales</taxon>
        <taxon>Mycosphaerellaceae</taxon>
        <taxon>Zasmidium</taxon>
    </lineage>
</organism>
<name>A0A6A6CAI0_ZASCE</name>
<proteinExistence type="predicted"/>
<keyword evidence="2" id="KW-1185">Reference proteome</keyword>
<dbReference type="GeneID" id="54561010"/>
<dbReference type="Proteomes" id="UP000799537">
    <property type="component" value="Unassembled WGS sequence"/>
</dbReference>
<sequence length="73" mass="8110">MSFDGVRLACHPAPRIATTAYTDNGLRYLHIHSCPKVSSTVAEERVARRIEQDRPMARPGIYILSSNLSVQQG</sequence>
<accession>A0A6A6CAI0</accession>